<feature type="non-terminal residue" evidence="2">
    <location>
        <position position="1"/>
    </location>
</feature>
<reference evidence="2 3" key="1">
    <citation type="submission" date="2019-09" db="EMBL/GenBank/DDBJ databases">
        <title>Bird 10,000 Genomes (B10K) Project - Family phase.</title>
        <authorList>
            <person name="Zhang G."/>
        </authorList>
    </citation>
    <scope>NUCLEOTIDE SEQUENCE [LARGE SCALE GENOMIC DNA]</scope>
    <source>
        <strain evidence="2">B10K-DU-021-26</strain>
        <tissue evidence="2">Mixed tissue sample</tissue>
    </source>
</reference>
<sequence>PASGSGRGGDTLYLIVGCILGGMVLILIIFIAMCLWKNRQQSALHKYDPPGYLYQGANITGQMMEYAALPGAARSNGSAHGTCVPNGSACPHGHHPVTNGVNGATNGTGLYPGHSDSLARHPHRLLN</sequence>
<keyword evidence="3" id="KW-1185">Reference proteome</keyword>
<evidence type="ECO:0000313" key="2">
    <source>
        <dbReference type="EMBL" id="NWQ83881.1"/>
    </source>
</evidence>
<keyword evidence="1" id="KW-0472">Membrane</keyword>
<feature type="transmembrane region" description="Helical" evidence="1">
    <location>
        <begin position="12"/>
        <end position="36"/>
    </location>
</feature>
<gene>
    <name evidence="2" type="primary">Cdon_1</name>
    <name evidence="2" type="ORF">COLPIC_R01396</name>
</gene>
<feature type="non-terminal residue" evidence="2">
    <location>
        <position position="127"/>
    </location>
</feature>
<proteinExistence type="predicted"/>
<dbReference type="OrthoDB" id="9998697at2759"/>
<dbReference type="AlphaFoldDB" id="A0A7K4SDM6"/>
<organism evidence="2 3">
    <name type="scientific">Columbina picui</name>
    <name type="common">Picui ground-dove</name>
    <dbReference type="NCBI Taxonomy" id="115618"/>
    <lineage>
        <taxon>Eukaryota</taxon>
        <taxon>Metazoa</taxon>
        <taxon>Chordata</taxon>
        <taxon>Craniata</taxon>
        <taxon>Vertebrata</taxon>
        <taxon>Euteleostomi</taxon>
        <taxon>Archelosauria</taxon>
        <taxon>Archosauria</taxon>
        <taxon>Dinosauria</taxon>
        <taxon>Saurischia</taxon>
        <taxon>Theropoda</taxon>
        <taxon>Coelurosauria</taxon>
        <taxon>Aves</taxon>
        <taxon>Neognathae</taxon>
        <taxon>Neoaves</taxon>
        <taxon>Columbimorphae</taxon>
        <taxon>Columbiformes</taxon>
        <taxon>Columbidae</taxon>
        <taxon>Columbina</taxon>
    </lineage>
</organism>
<accession>A0A7K4SDM6</accession>
<comment type="caution">
    <text evidence="2">The sequence shown here is derived from an EMBL/GenBank/DDBJ whole genome shotgun (WGS) entry which is preliminary data.</text>
</comment>
<protein>
    <submittedName>
        <fullName evidence="2">CDON protein</fullName>
    </submittedName>
</protein>
<dbReference type="EMBL" id="VYZG01003914">
    <property type="protein sequence ID" value="NWQ83881.1"/>
    <property type="molecule type" value="Genomic_DNA"/>
</dbReference>
<name>A0A7K4SDM6_COLPI</name>
<evidence type="ECO:0000313" key="3">
    <source>
        <dbReference type="Proteomes" id="UP000530263"/>
    </source>
</evidence>
<dbReference type="Proteomes" id="UP000530263">
    <property type="component" value="Unassembled WGS sequence"/>
</dbReference>
<keyword evidence="1" id="KW-1133">Transmembrane helix</keyword>
<keyword evidence="1" id="KW-0812">Transmembrane</keyword>
<evidence type="ECO:0000256" key="1">
    <source>
        <dbReference type="SAM" id="Phobius"/>
    </source>
</evidence>